<dbReference type="CDD" id="cd16936">
    <property type="entry name" value="HATPase_RsbW-like"/>
    <property type="match status" value="1"/>
</dbReference>
<dbReference type="PANTHER" id="PTHR35526:SF3">
    <property type="entry name" value="ANTI-SIGMA-F FACTOR RSBW"/>
    <property type="match status" value="1"/>
</dbReference>
<dbReference type="Pfam" id="PF14417">
    <property type="entry name" value="MEDS"/>
    <property type="match status" value="1"/>
</dbReference>
<dbReference type="InterPro" id="IPR036890">
    <property type="entry name" value="HATPase_C_sf"/>
</dbReference>
<sequence length="302" mass="32450">MVFTHSAFLYDADTAYAETLGGFLRDGLERGETVAVAAGPEATRLLRDTLAGLADSVRFLPADEWHVRPVRTIAAWAGILEAAAASGSPFVRLVGQIPYAAPYDSWLRFESALNRSLDSLNGHLLCPYDRRTLPTALIGAAARTHPRVHDGDWRDSPGYESPETFLTALPEPPWPVDGAPVVVAPIDGPVAPLRALVRRLATGWLPADRLESLVLAVSELATNGIRYGGTRRELRIWVTAEAVVAEITDDGPSGPAPLAGYLPPPPGTIGGMGLWLVHQLCDAFAVHQSDGLTRARFALRRA</sequence>
<dbReference type="Pfam" id="PF13581">
    <property type="entry name" value="HATPase_c_2"/>
    <property type="match status" value="1"/>
</dbReference>
<evidence type="ECO:0000313" key="4">
    <source>
        <dbReference type="EMBL" id="PRY31527.1"/>
    </source>
</evidence>
<dbReference type="GO" id="GO:0004674">
    <property type="term" value="F:protein serine/threonine kinase activity"/>
    <property type="evidence" value="ECO:0007669"/>
    <property type="project" value="UniProtKB-KW"/>
</dbReference>
<dbReference type="EMBL" id="PVZG01000003">
    <property type="protein sequence ID" value="PRY31527.1"/>
    <property type="molecule type" value="Genomic_DNA"/>
</dbReference>
<dbReference type="InterPro" id="IPR003594">
    <property type="entry name" value="HATPase_dom"/>
</dbReference>
<dbReference type="Gene3D" id="3.30.565.10">
    <property type="entry name" value="Histidine kinase-like ATPase, C-terminal domain"/>
    <property type="match status" value="1"/>
</dbReference>
<dbReference type="PANTHER" id="PTHR35526">
    <property type="entry name" value="ANTI-SIGMA-F FACTOR RSBW-RELATED"/>
    <property type="match status" value="1"/>
</dbReference>
<proteinExistence type="predicted"/>
<organism evidence="4 5">
    <name type="scientific">Pseudosporangium ferrugineum</name>
    <dbReference type="NCBI Taxonomy" id="439699"/>
    <lineage>
        <taxon>Bacteria</taxon>
        <taxon>Bacillati</taxon>
        <taxon>Actinomycetota</taxon>
        <taxon>Actinomycetes</taxon>
        <taxon>Micromonosporales</taxon>
        <taxon>Micromonosporaceae</taxon>
        <taxon>Pseudosporangium</taxon>
    </lineage>
</organism>
<gene>
    <name evidence="4" type="ORF">CLV70_103414</name>
</gene>
<name>A0A2T0SDP4_9ACTN</name>
<dbReference type="Proteomes" id="UP000239209">
    <property type="component" value="Unassembled WGS sequence"/>
</dbReference>
<dbReference type="RefSeq" id="WP_158277732.1">
    <property type="nucleotide sequence ID" value="NZ_PVZG01000003.1"/>
</dbReference>
<evidence type="ECO:0000259" key="3">
    <source>
        <dbReference type="Pfam" id="PF14417"/>
    </source>
</evidence>
<protein>
    <submittedName>
        <fullName evidence="4">Histidine kinase-like protein</fullName>
    </submittedName>
</protein>
<dbReference type="SUPFAM" id="SSF55874">
    <property type="entry name" value="ATPase domain of HSP90 chaperone/DNA topoisomerase II/histidine kinase"/>
    <property type="match status" value="1"/>
</dbReference>
<comment type="caution">
    <text evidence="4">The sequence shown here is derived from an EMBL/GenBank/DDBJ whole genome shotgun (WGS) entry which is preliminary data.</text>
</comment>
<dbReference type="AlphaFoldDB" id="A0A2T0SDP4"/>
<accession>A0A2T0SDP4</accession>
<keyword evidence="4" id="KW-0418">Kinase</keyword>
<evidence type="ECO:0000313" key="5">
    <source>
        <dbReference type="Proteomes" id="UP000239209"/>
    </source>
</evidence>
<feature type="domain" description="Histidine kinase/HSP90-like ATPase" evidence="2">
    <location>
        <begin position="191"/>
        <end position="296"/>
    </location>
</feature>
<dbReference type="InterPro" id="IPR025847">
    <property type="entry name" value="MEDS_domain"/>
</dbReference>
<evidence type="ECO:0000259" key="2">
    <source>
        <dbReference type="Pfam" id="PF13581"/>
    </source>
</evidence>
<keyword evidence="5" id="KW-1185">Reference proteome</keyword>
<keyword evidence="1" id="KW-0723">Serine/threonine-protein kinase</keyword>
<feature type="domain" description="MEDS" evidence="3">
    <location>
        <begin position="4"/>
        <end position="146"/>
    </location>
</feature>
<dbReference type="OrthoDB" id="4088450at2"/>
<dbReference type="InterPro" id="IPR047718">
    <property type="entry name" value="RsbA-like_anti_sig"/>
</dbReference>
<dbReference type="NCBIfam" id="NF041045">
    <property type="entry name" value="RsbA_anti_sig"/>
    <property type="match status" value="1"/>
</dbReference>
<keyword evidence="4" id="KW-0808">Transferase</keyword>
<evidence type="ECO:0000256" key="1">
    <source>
        <dbReference type="ARBA" id="ARBA00022527"/>
    </source>
</evidence>
<dbReference type="InterPro" id="IPR050267">
    <property type="entry name" value="Anti-sigma-factor_SerPK"/>
</dbReference>
<reference evidence="4 5" key="1">
    <citation type="submission" date="2018-03" db="EMBL/GenBank/DDBJ databases">
        <title>Genomic Encyclopedia of Archaeal and Bacterial Type Strains, Phase II (KMG-II): from individual species to whole genera.</title>
        <authorList>
            <person name="Goeker M."/>
        </authorList>
    </citation>
    <scope>NUCLEOTIDE SEQUENCE [LARGE SCALE GENOMIC DNA]</scope>
    <source>
        <strain evidence="4 5">DSM 45348</strain>
    </source>
</reference>